<reference evidence="10" key="5">
    <citation type="submission" date="2020-07" db="EMBL/GenBank/DDBJ databases">
        <title>Draft genome sequence of Lactobacillus helveticus strain H-8.</title>
        <authorList>
            <person name="Endo A."/>
            <person name="Maeno S."/>
            <person name="Kido Y."/>
        </authorList>
    </citation>
    <scope>NUCLEOTIDE SEQUENCE</scope>
    <source>
        <strain evidence="10">H-8</strain>
    </source>
</reference>
<dbReference type="RefSeq" id="WP_004561119.1">
    <property type="nucleotide sequence ID" value="NZ_BLYO01000059.1"/>
</dbReference>
<evidence type="ECO:0000256" key="5">
    <source>
        <dbReference type="ARBA" id="ARBA00022801"/>
    </source>
</evidence>
<reference evidence="13" key="1">
    <citation type="submission" date="2016-05" db="EMBL/GenBank/DDBJ databases">
        <title>Genome sequence of Lactobacillus helveticus FAM8105.</title>
        <authorList>
            <person name="Ahrens C."/>
            <person name="Schmid M."/>
        </authorList>
    </citation>
    <scope>NUCLEOTIDE SEQUENCE [LARGE SCALE GENOMIC DNA]</scope>
    <source>
        <strain evidence="13">FAM8105</strain>
    </source>
</reference>
<reference evidence="8" key="3">
    <citation type="journal article" date="2018" name="Front. Microbiol.">
        <title>Comparative Genomics of Completely Sequenced Lactobacillus helveticus Genomes Provides Insights into Strain-Specific Genes and Resolves Metagenomics Data Down to the Strain Level.</title>
        <authorList>
            <person name="Schmid M."/>
            <person name="Muri J."/>
            <person name="Melidis D."/>
            <person name="Varadarajan A.R."/>
            <person name="Somerville V."/>
            <person name="Wicki A."/>
            <person name="Moser A."/>
            <person name="Bourqui M."/>
            <person name="Wenzel C."/>
            <person name="Eugster-Meier E."/>
            <person name="Frey J.E."/>
            <person name="Irmler S."/>
            <person name="Ahrens C.H."/>
        </authorList>
    </citation>
    <scope>NUCLEOTIDE SEQUENCE</scope>
    <source>
        <strain evidence="8">FAM8105</strain>
    </source>
</reference>
<keyword evidence="3" id="KW-0540">Nuclease</keyword>
<gene>
    <name evidence="9" type="primary">yoeB</name>
    <name evidence="12" type="ORF">GDZ32_05390</name>
    <name evidence="9" type="ORF">LH5_01468</name>
    <name evidence="8" type="ORF">Lh8105_10885</name>
    <name evidence="10" type="ORF">LHEH8_02590</name>
    <name evidence="11" type="ORF">LHEJCM1062_01670</name>
</gene>
<dbReference type="Proteomes" id="UP000630086">
    <property type="component" value="Unassembled WGS sequence"/>
</dbReference>
<dbReference type="InterPro" id="IPR035093">
    <property type="entry name" value="RelE/ParE_toxin_dom_sf"/>
</dbReference>
<organism evidence="9 14">
    <name type="scientific">Lactobacillus helveticus</name>
    <name type="common">Lactobacillus suntoryeus</name>
    <dbReference type="NCBI Taxonomy" id="1587"/>
    <lineage>
        <taxon>Bacteria</taxon>
        <taxon>Bacillati</taxon>
        <taxon>Bacillota</taxon>
        <taxon>Bacilli</taxon>
        <taxon>Lactobacillales</taxon>
        <taxon>Lactobacillaceae</taxon>
        <taxon>Lactobacillus</taxon>
    </lineage>
</organism>
<evidence type="ECO:0000313" key="11">
    <source>
        <dbReference type="EMBL" id="GFP12295.1"/>
    </source>
</evidence>
<reference evidence="9 14" key="2">
    <citation type="submission" date="2017-02" db="EMBL/GenBank/DDBJ databases">
        <title>Complete genome sequence of Lactobacillus helveticus.</title>
        <authorList>
            <person name="Kim J.F."/>
            <person name="Chung Y."/>
            <person name="Kwak M."/>
        </authorList>
    </citation>
    <scope>NUCLEOTIDE SEQUENCE [LARGE SCALE GENOMIC DNA]</scope>
    <source>
        <strain evidence="9 14">LH5</strain>
    </source>
</reference>
<evidence type="ECO:0000256" key="6">
    <source>
        <dbReference type="ARBA" id="ARBA00030388"/>
    </source>
</evidence>
<evidence type="ECO:0000256" key="2">
    <source>
        <dbReference type="ARBA" id="ARBA00022649"/>
    </source>
</evidence>
<reference evidence="12 15" key="4">
    <citation type="submission" date="2019-10" db="EMBL/GenBank/DDBJ databases">
        <title>Draft genome sequences of Lactobacillus strains.</title>
        <authorList>
            <person name="Cho G.-S."/>
            <person name="Fagbemigun O."/>
            <person name="Brinks E."/>
            <person name="Franz C.M.A.P."/>
        </authorList>
    </citation>
    <scope>NUCLEOTIDE SEQUENCE [LARGE SCALE GENOMIC DNA]</scope>
    <source>
        <strain evidence="12 15">313</strain>
    </source>
</reference>
<dbReference type="InterPro" id="IPR009614">
    <property type="entry name" value="YoeB_toxin"/>
</dbReference>
<sequence>MTKLNVNFNYNAWDEYLEWKKEDKKTSKKIDGLIRDCQRHPFTGKGKPEPLKANLSGTWSRKINHKDRMVYSVTATELQIWQLKYHYSK</sequence>
<dbReference type="Pfam" id="PF06769">
    <property type="entry name" value="YoeB_toxin"/>
    <property type="match status" value="1"/>
</dbReference>
<protein>
    <recommendedName>
        <fullName evidence="7">Endoribonuclease YoeB</fullName>
    </recommendedName>
    <alternativeName>
        <fullName evidence="6">Putative mRNA interferase YoeB</fullName>
    </alternativeName>
</protein>
<dbReference type="Gene3D" id="3.30.2310.20">
    <property type="entry name" value="RelE-like"/>
    <property type="match status" value="1"/>
</dbReference>
<dbReference type="Proteomes" id="UP000267945">
    <property type="component" value="Chromosome"/>
</dbReference>
<dbReference type="GO" id="GO:0004519">
    <property type="term" value="F:endonuclease activity"/>
    <property type="evidence" value="ECO:0007669"/>
    <property type="project" value="UniProtKB-KW"/>
</dbReference>
<keyword evidence="4" id="KW-0255">Endonuclease</keyword>
<name>A0A0D5MG75_LACHE</name>
<keyword evidence="5 9" id="KW-0378">Hydrolase</keyword>
<dbReference type="KEGG" id="lhd:HUO_00640"/>
<dbReference type="PANTHER" id="PTHR38039:SF1">
    <property type="entry name" value="TOXIN YOEB"/>
    <property type="match status" value="1"/>
</dbReference>
<dbReference type="EMBL" id="BLYO01000059">
    <property type="protein sequence ID" value="GFO98503.1"/>
    <property type="molecule type" value="Genomic_DNA"/>
</dbReference>
<dbReference type="EMBL" id="CP019581">
    <property type="protein sequence ID" value="AZK91708.1"/>
    <property type="molecule type" value="Genomic_DNA"/>
</dbReference>
<evidence type="ECO:0000313" key="9">
    <source>
        <dbReference type="EMBL" id="AZK91708.1"/>
    </source>
</evidence>
<evidence type="ECO:0000313" key="10">
    <source>
        <dbReference type="EMBL" id="GFO98503.1"/>
    </source>
</evidence>
<dbReference type="OrthoDB" id="9801102at2"/>
<dbReference type="GeneID" id="99757612"/>
<evidence type="ECO:0000313" key="13">
    <source>
        <dbReference type="Proteomes" id="UP000234562"/>
    </source>
</evidence>
<evidence type="ECO:0000313" key="8">
    <source>
        <dbReference type="EMBL" id="AUI75173.1"/>
    </source>
</evidence>
<evidence type="ECO:0000313" key="12">
    <source>
        <dbReference type="EMBL" id="MPW14419.1"/>
    </source>
</evidence>
<dbReference type="OMA" id="YLYWQKT"/>
<dbReference type="Proteomes" id="UP000618094">
    <property type="component" value="Unassembled WGS sequence"/>
</dbReference>
<keyword evidence="2" id="KW-1277">Toxin-antitoxin system</keyword>
<dbReference type="EMBL" id="WHOE01000031">
    <property type="protein sequence ID" value="MPW14419.1"/>
    <property type="molecule type" value="Genomic_DNA"/>
</dbReference>
<evidence type="ECO:0000256" key="7">
    <source>
        <dbReference type="ARBA" id="ARBA00050056"/>
    </source>
</evidence>
<dbReference type="EMBL" id="BLYV01000052">
    <property type="protein sequence ID" value="GFP12295.1"/>
    <property type="molecule type" value="Genomic_DNA"/>
</dbReference>
<dbReference type="GO" id="GO:0045892">
    <property type="term" value="P:negative regulation of DNA-templated transcription"/>
    <property type="evidence" value="ECO:0007669"/>
    <property type="project" value="TreeGrafter"/>
</dbReference>
<evidence type="ECO:0000256" key="4">
    <source>
        <dbReference type="ARBA" id="ARBA00022759"/>
    </source>
</evidence>
<dbReference type="NCBIfam" id="TIGR02116">
    <property type="entry name" value="toxin_Txe_YoeB"/>
    <property type="match status" value="1"/>
</dbReference>
<accession>A0A0D5MG75</accession>
<dbReference type="GO" id="GO:0016787">
    <property type="term" value="F:hydrolase activity"/>
    <property type="evidence" value="ECO:0007669"/>
    <property type="project" value="UniProtKB-KW"/>
</dbReference>
<dbReference type="GO" id="GO:0006401">
    <property type="term" value="P:RNA catabolic process"/>
    <property type="evidence" value="ECO:0007669"/>
    <property type="project" value="InterPro"/>
</dbReference>
<dbReference type="Proteomes" id="UP000430466">
    <property type="component" value="Unassembled WGS sequence"/>
</dbReference>
<comment type="similarity">
    <text evidence="1">Belongs to the YoeB family.</text>
</comment>
<dbReference type="AlphaFoldDB" id="A0A0D5MG75"/>
<reference evidence="11" key="6">
    <citation type="submission" date="2020-07" db="EMBL/GenBank/DDBJ databases">
        <title>Draft genome sequence of Lactobacillus helveticus strain JCM 1062.</title>
        <authorList>
            <person name="Endo A."/>
            <person name="Maeno S."/>
            <person name="Kido Y."/>
        </authorList>
    </citation>
    <scope>NUCLEOTIDE SEQUENCE</scope>
    <source>
        <strain evidence="11">JCM 1062</strain>
    </source>
</reference>
<evidence type="ECO:0000313" key="14">
    <source>
        <dbReference type="Proteomes" id="UP000267945"/>
    </source>
</evidence>
<dbReference type="PANTHER" id="PTHR38039">
    <property type="entry name" value="TOXIN YOEB"/>
    <property type="match status" value="1"/>
</dbReference>
<dbReference type="Proteomes" id="UP000234562">
    <property type="component" value="Chromosome"/>
</dbReference>
<proteinExistence type="inferred from homology"/>
<evidence type="ECO:0000256" key="1">
    <source>
        <dbReference type="ARBA" id="ARBA00008172"/>
    </source>
</evidence>
<evidence type="ECO:0000313" key="15">
    <source>
        <dbReference type="Proteomes" id="UP000430466"/>
    </source>
</evidence>
<evidence type="ECO:0000256" key="3">
    <source>
        <dbReference type="ARBA" id="ARBA00022722"/>
    </source>
</evidence>
<dbReference type="SUPFAM" id="SSF143011">
    <property type="entry name" value="RelE-like"/>
    <property type="match status" value="1"/>
</dbReference>
<dbReference type="EMBL" id="CP015496">
    <property type="protein sequence ID" value="AUI75173.1"/>
    <property type="molecule type" value="Genomic_DNA"/>
</dbReference>